<feature type="non-terminal residue" evidence="1">
    <location>
        <position position="408"/>
    </location>
</feature>
<evidence type="ECO:0000313" key="1">
    <source>
        <dbReference type="EMBL" id="CCC93127.1"/>
    </source>
</evidence>
<dbReference type="EMBL" id="HE575322">
    <property type="protein sequence ID" value="CCC93127.1"/>
    <property type="molecule type" value="Genomic_DNA"/>
</dbReference>
<proteinExistence type="predicted"/>
<accession>G0UUR3</accession>
<dbReference type="VEuPathDB" id="TriTrypDB:TcIL3000_9_5350"/>
<protein>
    <submittedName>
        <fullName evidence="1">Uncharacterized protein TCIL3000_9_5350</fullName>
    </submittedName>
</protein>
<gene>
    <name evidence="1" type="ORF">TCIL3000_9_5350</name>
</gene>
<reference evidence="1" key="1">
    <citation type="journal article" date="2012" name="Proc. Natl. Acad. Sci. U.S.A.">
        <title>Antigenic diversity is generated by distinct evolutionary mechanisms in African trypanosome species.</title>
        <authorList>
            <person name="Jackson A.P."/>
            <person name="Berry A."/>
            <person name="Aslett M."/>
            <person name="Allison H.C."/>
            <person name="Burton P."/>
            <person name="Vavrova-Anderson J."/>
            <person name="Brown R."/>
            <person name="Browne H."/>
            <person name="Corton N."/>
            <person name="Hauser H."/>
            <person name="Gamble J."/>
            <person name="Gilderthorp R."/>
            <person name="Marcello L."/>
            <person name="McQuillan J."/>
            <person name="Otto T.D."/>
            <person name="Quail M.A."/>
            <person name="Sanders M.J."/>
            <person name="van Tonder A."/>
            <person name="Ginger M.L."/>
            <person name="Field M.C."/>
            <person name="Barry J.D."/>
            <person name="Hertz-Fowler C."/>
            <person name="Berriman M."/>
        </authorList>
    </citation>
    <scope>NUCLEOTIDE SEQUENCE</scope>
    <source>
        <strain evidence="1">IL3000</strain>
    </source>
</reference>
<name>G0UUR3_TRYCI</name>
<dbReference type="AlphaFoldDB" id="G0UUR3"/>
<sequence length="408" mass="45717">MQEEIPTLSISKWKTLPANRRNKLFWQKLIEYLNPLLDPEFPLMNDGFRHLSGGVCSSPLAHNFISESLLDVARDLRGYFEDVSLWNPLSLAAHLDLRPADVIEQLLLGREFGLVSMKFVFNCASCGCDMLHLNSVSDLCFRPSFHKSNVTVCPMCTERNELTSMGQVAVYFQDVTPPPILNKMYHRLFSSGEACRRRLSSVFCPQGAAFSFAMKLPEGSYLLIASGLGLIVQLDVALGAQFVERNRPHHEVTLLLAKLMGKKMGKGSAEEDNQKRTVIKAKHGKLSFRVFNDTEFASYMDICIAFDERLEFLAIKKPVITTIPMILHFSTRGFRSPLFPVFIPAPPGAKTDGVYVIHSFAFQQQSMEDVMLTGGESTVAIVREVHRYSQEDHKGLLLSVGLGSATYE</sequence>
<organism evidence="1">
    <name type="scientific">Trypanosoma congolense (strain IL3000)</name>
    <dbReference type="NCBI Taxonomy" id="1068625"/>
    <lineage>
        <taxon>Eukaryota</taxon>
        <taxon>Discoba</taxon>
        <taxon>Euglenozoa</taxon>
        <taxon>Kinetoplastea</taxon>
        <taxon>Metakinetoplastina</taxon>
        <taxon>Trypanosomatida</taxon>
        <taxon>Trypanosomatidae</taxon>
        <taxon>Trypanosoma</taxon>
        <taxon>Nannomonas</taxon>
    </lineage>
</organism>